<dbReference type="Pfam" id="PF09334">
    <property type="entry name" value="tRNA-synt_1g"/>
    <property type="match status" value="1"/>
</dbReference>
<evidence type="ECO:0000259" key="14">
    <source>
        <dbReference type="Pfam" id="PF13603"/>
    </source>
</evidence>
<dbReference type="PROSITE" id="PS00178">
    <property type="entry name" value="AA_TRNA_LIGASE_I"/>
    <property type="match status" value="1"/>
</dbReference>
<comment type="similarity">
    <text evidence="1 9 10">Belongs to the class-I aminoacyl-tRNA synthetase family.</text>
</comment>
<keyword evidence="5 9" id="KW-0067">ATP-binding</keyword>
<dbReference type="Gene3D" id="3.40.50.620">
    <property type="entry name" value="HUPs"/>
    <property type="match status" value="2"/>
</dbReference>
<evidence type="ECO:0000259" key="11">
    <source>
        <dbReference type="Pfam" id="PF00133"/>
    </source>
</evidence>
<keyword evidence="16" id="KW-1185">Reference proteome</keyword>
<evidence type="ECO:0000256" key="8">
    <source>
        <dbReference type="ARBA" id="ARBA00047469"/>
    </source>
</evidence>
<dbReference type="OrthoDB" id="9810365at2"/>
<name>A0P7U4_9PROT</name>
<dbReference type="InterPro" id="IPR002300">
    <property type="entry name" value="aa-tRNA-synth_Ia"/>
</dbReference>
<evidence type="ECO:0000313" key="15">
    <source>
        <dbReference type="EMBL" id="EAV47604.1"/>
    </source>
</evidence>
<feature type="short sequence motif" description="'HIGH' region" evidence="9">
    <location>
        <begin position="42"/>
        <end position="52"/>
    </location>
</feature>
<dbReference type="AlphaFoldDB" id="A0P7U4"/>
<evidence type="ECO:0000256" key="5">
    <source>
        <dbReference type="ARBA" id="ARBA00022840"/>
    </source>
</evidence>
<dbReference type="InterPro" id="IPR009080">
    <property type="entry name" value="tRNAsynth_Ia_anticodon-bd"/>
</dbReference>
<dbReference type="InterPro" id="IPR014729">
    <property type="entry name" value="Rossmann-like_a/b/a_fold"/>
</dbReference>
<feature type="domain" description="Leucyl-tRNA synthetase editing" evidence="14">
    <location>
        <begin position="221"/>
        <end position="400"/>
    </location>
</feature>
<dbReference type="Pfam" id="PF00133">
    <property type="entry name" value="tRNA-synt_1"/>
    <property type="match status" value="1"/>
</dbReference>
<dbReference type="InterPro" id="IPR009008">
    <property type="entry name" value="Val/Leu/Ile-tRNA-synth_edit"/>
</dbReference>
<evidence type="ECO:0000259" key="13">
    <source>
        <dbReference type="Pfam" id="PF09334"/>
    </source>
</evidence>
<dbReference type="Pfam" id="PF13603">
    <property type="entry name" value="tRNA-synt_1_2"/>
    <property type="match status" value="1"/>
</dbReference>
<dbReference type="CDD" id="cd00812">
    <property type="entry name" value="LeuRS_core"/>
    <property type="match status" value="1"/>
</dbReference>
<evidence type="ECO:0000256" key="6">
    <source>
        <dbReference type="ARBA" id="ARBA00022917"/>
    </source>
</evidence>
<dbReference type="InterPro" id="IPR002302">
    <property type="entry name" value="Leu-tRNA-ligase"/>
</dbReference>
<evidence type="ECO:0000256" key="4">
    <source>
        <dbReference type="ARBA" id="ARBA00022741"/>
    </source>
</evidence>
<dbReference type="GO" id="GO:0004823">
    <property type="term" value="F:leucine-tRNA ligase activity"/>
    <property type="evidence" value="ECO:0007669"/>
    <property type="project" value="UniProtKB-UniRule"/>
</dbReference>
<dbReference type="GO" id="GO:0006429">
    <property type="term" value="P:leucyl-tRNA aminoacylation"/>
    <property type="evidence" value="ECO:0007669"/>
    <property type="project" value="UniProtKB-UniRule"/>
</dbReference>
<dbReference type="InterPro" id="IPR025709">
    <property type="entry name" value="Leu_tRNA-synth_edit"/>
</dbReference>
<sequence>MLPEYTFKELEKNIQSEWAEKKAFEASEGSPKEKFYALCMFPYPSGKLHMGHVRNYAIGDVISRFKRLRGFNVMQPMGWDAFGLPAENAAIKNNTAPDKWTYANISEMRNQLKQLGLAVDWSREIATCDSSYYKWEQWLFIQLFKKGLVYKKTSMVNWDPVDKTVLANEQVIDGRGWRSGEIVERKEIPQYFMKITDYAEDLLEGLDELNEWPEQVKTMQRNWIGKSVGCEVDFTLSDATGVIRVYTTRPDTLMGATYLAIAPEHKISSDLAKINTDINDFIAECKKIGVAEADIATAEKKGIFSGIYVTHPLTGKNIPVWIANYVLISYGEGAVMAVPYHDVRDFEFATKYNLPMIEVIASEASNDNEAFVGDGILINSDEFNGLSSIEAKEVIATKLESTKQGRKKIQYRLRDWGISRQRFWGCPIPMIKCEKCGDIPESEQNLPIKLPSEISIDASGSPLKKLETFLNCVCPLCGSQATRETDTLDTFFESSWYFARYASFDQDKQMLDKRANYWLPVDYYIGGIEHAILHLLYARFFNRLLYDLKLINTKEPFKKLLTQGMVLKDGAKMSKSKGNTVDPQDLIDKYGADTARLFIMFAAPAEQSLEWSDEGIEGSHRFLKRLWKLVYEFIDHKEEQETSNVIEINQELKYKLNATIEKVTDDLERRTSFNTAISSIMELMNMLTKTTQNNTVGPLLRKEVLNKALILLSPFVPHISKFLWEKINLNDSFEDQSWPSVDSKALIKDEVTIVIQVNGKLKANMIISVEMSEEAIKEAVVNLESVAKLVDQKKIKKIIYVKNRLVNIVI</sequence>
<dbReference type="FunFam" id="3.40.50.620:FF:000003">
    <property type="entry name" value="Leucine--tRNA ligase"/>
    <property type="match status" value="1"/>
</dbReference>
<dbReference type="InterPro" id="IPR013155">
    <property type="entry name" value="M/V/L/I-tRNA-synth_anticd-bd"/>
</dbReference>
<dbReference type="FunFam" id="1.10.730.10:FF:000003">
    <property type="entry name" value="Leucine--tRNA ligase"/>
    <property type="match status" value="1"/>
</dbReference>
<comment type="subcellular location">
    <subcellularLocation>
        <location evidence="9">Cytoplasm</location>
    </subcellularLocation>
</comment>
<keyword evidence="4 9" id="KW-0547">Nucleotide-binding</keyword>
<dbReference type="PANTHER" id="PTHR43740:SF2">
    <property type="entry name" value="LEUCINE--TRNA LIGASE, MITOCHONDRIAL"/>
    <property type="match status" value="1"/>
</dbReference>
<dbReference type="Proteomes" id="UP000054262">
    <property type="component" value="Unassembled WGS sequence"/>
</dbReference>
<dbReference type="NCBIfam" id="TIGR00396">
    <property type="entry name" value="leuS_bact"/>
    <property type="match status" value="1"/>
</dbReference>
<dbReference type="Gene3D" id="1.10.730.10">
    <property type="entry name" value="Isoleucyl-tRNA Synthetase, Domain 1"/>
    <property type="match status" value="1"/>
</dbReference>
<dbReference type="EC" id="6.1.1.4" evidence="9"/>
<dbReference type="PANTHER" id="PTHR43740">
    <property type="entry name" value="LEUCYL-TRNA SYNTHETASE"/>
    <property type="match status" value="1"/>
</dbReference>
<feature type="domain" description="Methionyl/Valyl/Leucyl/Isoleucyl-tRNA synthetase anticodon-binding" evidence="12">
    <location>
        <begin position="651"/>
        <end position="772"/>
    </location>
</feature>
<dbReference type="SUPFAM" id="SSF50677">
    <property type="entry name" value="ValRS/IleRS/LeuRS editing domain"/>
    <property type="match status" value="1"/>
</dbReference>
<evidence type="ECO:0000256" key="2">
    <source>
        <dbReference type="ARBA" id="ARBA00022490"/>
    </source>
</evidence>
<proteinExistence type="inferred from homology"/>
<protein>
    <recommendedName>
        <fullName evidence="9">Leucine--tRNA ligase</fullName>
        <ecNumber evidence="9">6.1.1.4</ecNumber>
    </recommendedName>
    <alternativeName>
        <fullName evidence="9">Leucyl-tRNA synthetase</fullName>
        <shortName evidence="9">LeuRS</shortName>
    </alternativeName>
</protein>
<dbReference type="FunFam" id="3.40.50.620:FF:000056">
    <property type="entry name" value="Leucine--tRNA ligase"/>
    <property type="match status" value="1"/>
</dbReference>
<accession>A0P7U4</accession>
<dbReference type="InterPro" id="IPR015413">
    <property type="entry name" value="Methionyl/Leucyl_tRNA_Synth"/>
</dbReference>
<dbReference type="EMBL" id="AAUX01000001">
    <property type="protein sequence ID" value="EAV47604.1"/>
    <property type="molecule type" value="Genomic_DNA"/>
</dbReference>
<dbReference type="GO" id="GO:0005829">
    <property type="term" value="C:cytosol"/>
    <property type="evidence" value="ECO:0007669"/>
    <property type="project" value="TreeGrafter"/>
</dbReference>
<feature type="domain" description="Aminoacyl-tRNA synthetase class Ia" evidence="11">
    <location>
        <begin position="410"/>
        <end position="611"/>
    </location>
</feature>
<feature type="binding site" evidence="9">
    <location>
        <position position="575"/>
    </location>
    <ligand>
        <name>ATP</name>
        <dbReference type="ChEBI" id="CHEBI:30616"/>
    </ligand>
</feature>
<feature type="domain" description="Methionyl/Leucyl tRNA synthetase" evidence="13">
    <location>
        <begin position="39"/>
        <end position="171"/>
    </location>
</feature>
<dbReference type="GO" id="GO:0002161">
    <property type="term" value="F:aminoacyl-tRNA deacylase activity"/>
    <property type="evidence" value="ECO:0007669"/>
    <property type="project" value="InterPro"/>
</dbReference>
<keyword evidence="6 9" id="KW-0648">Protein biosynthesis</keyword>
<evidence type="ECO:0000259" key="12">
    <source>
        <dbReference type="Pfam" id="PF08264"/>
    </source>
</evidence>
<dbReference type="InterPro" id="IPR001412">
    <property type="entry name" value="aa-tRNA-synth_I_CS"/>
</dbReference>
<keyword evidence="7 9" id="KW-0030">Aminoacyl-tRNA synthetase</keyword>
<dbReference type="Pfam" id="PF08264">
    <property type="entry name" value="Anticodon_1"/>
    <property type="match status" value="1"/>
</dbReference>
<evidence type="ECO:0000256" key="3">
    <source>
        <dbReference type="ARBA" id="ARBA00022598"/>
    </source>
</evidence>
<comment type="catalytic activity">
    <reaction evidence="8 9">
        <text>tRNA(Leu) + L-leucine + ATP = L-leucyl-tRNA(Leu) + AMP + diphosphate</text>
        <dbReference type="Rhea" id="RHEA:11688"/>
        <dbReference type="Rhea" id="RHEA-COMP:9613"/>
        <dbReference type="Rhea" id="RHEA-COMP:9622"/>
        <dbReference type="ChEBI" id="CHEBI:30616"/>
        <dbReference type="ChEBI" id="CHEBI:33019"/>
        <dbReference type="ChEBI" id="CHEBI:57427"/>
        <dbReference type="ChEBI" id="CHEBI:78442"/>
        <dbReference type="ChEBI" id="CHEBI:78494"/>
        <dbReference type="ChEBI" id="CHEBI:456215"/>
        <dbReference type="EC" id="6.1.1.4"/>
    </reaction>
</comment>
<comment type="caution">
    <text evidence="15">The sequence shown here is derived from an EMBL/GenBank/DDBJ whole genome shotgun (WGS) entry which is preliminary data.</text>
</comment>
<evidence type="ECO:0000256" key="1">
    <source>
        <dbReference type="ARBA" id="ARBA00005594"/>
    </source>
</evidence>
<dbReference type="GO" id="GO:0005524">
    <property type="term" value="F:ATP binding"/>
    <property type="evidence" value="ECO:0007669"/>
    <property type="project" value="UniProtKB-UniRule"/>
</dbReference>
<evidence type="ECO:0000256" key="10">
    <source>
        <dbReference type="RuleBase" id="RU363035"/>
    </source>
</evidence>
<evidence type="ECO:0000313" key="16">
    <source>
        <dbReference type="Proteomes" id="UP000054262"/>
    </source>
</evidence>
<dbReference type="CDD" id="cd07958">
    <property type="entry name" value="Anticodon_Ia_Leu_BEm"/>
    <property type="match status" value="1"/>
</dbReference>
<dbReference type="Gene3D" id="3.10.20.590">
    <property type="match status" value="1"/>
</dbReference>
<dbReference type="SUPFAM" id="SSF47323">
    <property type="entry name" value="Anticodon-binding domain of a subclass of class I aminoacyl-tRNA synthetases"/>
    <property type="match status" value="1"/>
</dbReference>
<feature type="short sequence motif" description="'KMSKS' region" evidence="9">
    <location>
        <begin position="572"/>
        <end position="576"/>
    </location>
</feature>
<gene>
    <name evidence="9" type="primary">leuS</name>
    <name evidence="15" type="ORF">MB2181_05985</name>
</gene>
<keyword evidence="3 9" id="KW-0436">Ligase</keyword>
<dbReference type="SUPFAM" id="SSF52374">
    <property type="entry name" value="Nucleotidylyl transferase"/>
    <property type="match status" value="1"/>
</dbReference>
<reference evidence="15 16" key="1">
    <citation type="submission" date="2006-11" db="EMBL/GenBank/DDBJ databases">
        <authorList>
            <person name="Giovannoni S."/>
            <person name="Vergin K."/>
            <person name="Ferriera S."/>
            <person name="Johnson J."/>
            <person name="Kravitz S."/>
            <person name="Beeson K."/>
            <person name="Sutton G."/>
            <person name="Rogers Y.-H."/>
            <person name="Friedman R."/>
            <person name="Frazier M."/>
            <person name="Venter J.C."/>
        </authorList>
    </citation>
    <scope>NUCLEOTIDE SEQUENCE [LARGE SCALE GENOMIC DNA]</scope>
    <source>
        <strain evidence="15 16">HTCC2181</strain>
    </source>
</reference>
<evidence type="ECO:0000256" key="7">
    <source>
        <dbReference type="ARBA" id="ARBA00023146"/>
    </source>
</evidence>
<dbReference type="HAMAP" id="MF_00049_B">
    <property type="entry name" value="Leu_tRNA_synth_B"/>
    <property type="match status" value="1"/>
</dbReference>
<evidence type="ECO:0000256" key="9">
    <source>
        <dbReference type="HAMAP-Rule" id="MF_00049"/>
    </source>
</evidence>
<dbReference type="PRINTS" id="PR00985">
    <property type="entry name" value="TRNASYNTHLEU"/>
</dbReference>
<organism evidence="15 16">
    <name type="scientific">Methylophilales bacterium HTCC2181</name>
    <dbReference type="NCBI Taxonomy" id="383631"/>
    <lineage>
        <taxon>Bacteria</taxon>
        <taxon>Pseudomonadati</taxon>
        <taxon>Pseudomonadota</taxon>
        <taxon>Betaproteobacteria</taxon>
        <taxon>Nitrosomonadales</taxon>
        <taxon>OM43 clade</taxon>
    </lineage>
</organism>
<keyword evidence="2 9" id="KW-0963">Cytoplasm</keyword>